<dbReference type="InterPro" id="IPR027267">
    <property type="entry name" value="AH/BAR_dom_sf"/>
</dbReference>
<dbReference type="STRING" id="92696.A0A4R0R3I1"/>
<dbReference type="SUPFAM" id="SSF103657">
    <property type="entry name" value="BAR/IMD domain-like"/>
    <property type="match status" value="1"/>
</dbReference>
<dbReference type="PROSITE" id="PS50238">
    <property type="entry name" value="RHOGAP"/>
    <property type="match status" value="1"/>
</dbReference>
<feature type="compositionally biased region" description="Gly residues" evidence="2">
    <location>
        <begin position="1071"/>
        <end position="1080"/>
    </location>
</feature>
<feature type="compositionally biased region" description="Pro residues" evidence="2">
    <location>
        <begin position="877"/>
        <end position="904"/>
    </location>
</feature>
<keyword evidence="5" id="KW-1185">Reference proteome</keyword>
<feature type="compositionally biased region" description="Basic and acidic residues" evidence="2">
    <location>
        <begin position="235"/>
        <end position="248"/>
    </location>
</feature>
<dbReference type="SMART" id="SM00055">
    <property type="entry name" value="FCH"/>
    <property type="match status" value="1"/>
</dbReference>
<name>A0A4R0R3I1_9APHY</name>
<dbReference type="Proteomes" id="UP000292702">
    <property type="component" value="Unassembled WGS sequence"/>
</dbReference>
<dbReference type="SUPFAM" id="SSF48350">
    <property type="entry name" value="GTPase activation domain, GAP"/>
    <property type="match status" value="1"/>
</dbReference>
<organism evidence="4 5">
    <name type="scientific">Steccherinum ochraceum</name>
    <dbReference type="NCBI Taxonomy" id="92696"/>
    <lineage>
        <taxon>Eukaryota</taxon>
        <taxon>Fungi</taxon>
        <taxon>Dikarya</taxon>
        <taxon>Basidiomycota</taxon>
        <taxon>Agaricomycotina</taxon>
        <taxon>Agaricomycetes</taxon>
        <taxon>Polyporales</taxon>
        <taxon>Steccherinaceae</taxon>
        <taxon>Steccherinum</taxon>
    </lineage>
</organism>
<dbReference type="GO" id="GO:0007264">
    <property type="term" value="P:small GTPase-mediated signal transduction"/>
    <property type="evidence" value="ECO:0007669"/>
    <property type="project" value="TreeGrafter"/>
</dbReference>
<dbReference type="GO" id="GO:0005096">
    <property type="term" value="F:GTPase activator activity"/>
    <property type="evidence" value="ECO:0007669"/>
    <property type="project" value="TreeGrafter"/>
</dbReference>
<gene>
    <name evidence="4" type="ORF">EIP91_007949</name>
</gene>
<dbReference type="GO" id="GO:0000935">
    <property type="term" value="C:division septum"/>
    <property type="evidence" value="ECO:0007669"/>
    <property type="project" value="TreeGrafter"/>
</dbReference>
<feature type="region of interest" description="Disordered" evidence="2">
    <location>
        <begin position="230"/>
        <end position="277"/>
    </location>
</feature>
<dbReference type="GO" id="GO:0007010">
    <property type="term" value="P:cytoskeleton organization"/>
    <property type="evidence" value="ECO:0007669"/>
    <property type="project" value="TreeGrafter"/>
</dbReference>
<dbReference type="AlphaFoldDB" id="A0A4R0R3I1"/>
<feature type="coiled-coil region" evidence="1">
    <location>
        <begin position="337"/>
        <end position="364"/>
    </location>
</feature>
<dbReference type="GO" id="GO:0005737">
    <property type="term" value="C:cytoplasm"/>
    <property type="evidence" value="ECO:0007669"/>
    <property type="project" value="TreeGrafter"/>
</dbReference>
<dbReference type="PRINTS" id="PR01217">
    <property type="entry name" value="PRICHEXTENSN"/>
</dbReference>
<dbReference type="Pfam" id="PF00620">
    <property type="entry name" value="RhoGAP"/>
    <property type="match status" value="1"/>
</dbReference>
<feature type="region of interest" description="Disordered" evidence="2">
    <location>
        <begin position="153"/>
        <end position="198"/>
    </location>
</feature>
<feature type="compositionally biased region" description="Low complexity" evidence="2">
    <location>
        <begin position="837"/>
        <end position="848"/>
    </location>
</feature>
<dbReference type="Gene3D" id="1.20.1270.60">
    <property type="entry name" value="Arfaptin homology (AH) domain/BAR domain"/>
    <property type="match status" value="2"/>
</dbReference>
<dbReference type="PANTHER" id="PTHR23065">
    <property type="entry name" value="PROLINE-SERINE-THREONINE PHOSPHATASE INTERACTING PROTEIN 1"/>
    <property type="match status" value="1"/>
</dbReference>
<sequence>MAVISLPLQFQNSFWSQDYRKGLEVLYSKLEQGVAENAEIVAFIRTRAAAEAAIAAALTMKTPGGVFDADDGLSLHIAVRGLKEESVAQGNVHQTIATDLHTKIADPFEGWAEGYRDRLYGSRSSIVDGYLRAYEAAQLEVAELKNSYLTKTRKADEAEDDARFAPVSQPTSADKYTTSPNLVPRDKRTPQRQPTMSERISARLKDFRLAPNQPNLADAKTAEVTFDAGADAEEKEQQPKVDKGKGRAVDPGSPPILASPPPLSPPLPPAKLTTTDLPPPGQPIEVAGASFAPTELSTLMARAKGELNLRAVRFPLLGEYHEAFSGEEFATWLKDNVKAFQGNLDRAEDAAKFLTEKLGVLRRLGEFGNEYVNSDDAYYQFRQKAFNLEAPKTKEDALSPLQKNLSPLADNMAKRTTSFANLVSKALNANTGEPVHIRARREAEQADQEFRVAIRRLDRQRLGLEERIEDVLKTLQKWELDRLRAVKTVINQYHTCVEGYPKAIAPSFERSATLVASYQPEADLRALIEQYRTGPFRPEAQVYESVSHDESDVVFGIDLRKWADLGTWNHAAQTAEEKKDPKELVPPVLNALLNALVEAYMAMPNDAERRKTWIYEVPLPAVHHLRETLNAVPPEQPIPDDALSKYDPPVLAGGIKLWTLELDPPLCLYEGWDEFKKLYPSASQSLQPSEEQHIQELQGALQKLPMVHLVVLDTIIQHLKMLKDSTEGGEESDEVYVTKLALSIGRAILRPKVETKFSIQDRHPTLLFIDLIDKYDEILPPTLAKKKRESERKVPVRRRTRPMDMRMSRSRISAGMDLKEAHAQQLAQRMGKPMSPPASVSSPTSVAEVTEEPEDVLDAPLVHVSEPEDIAIVDNRTPPPAVPPPPPSFANIPPPPPVVSPSPPTSNRASPVVPPPPNFANIPPPPPISPAEVKSKSPSPVLPPGVPSFKEPPPEDDDDVPPRPAAFKEPNLDDVPRPKFKDPEPESDDGDLPMPKFAEPPSEPPTPTPRASTTSPTSSNTATPTSLSRATSPKRQSRAGSVTSRSPSPNKAEAQRNGSLQRATRLAGPRVPGGGAGGSVGNMVKNFNRTSMGSSPPGGMGIQRPGSPATNSKSHTKRSSASRTSAFERRTMASDAEEEIVQ</sequence>
<evidence type="ECO:0000259" key="3">
    <source>
        <dbReference type="PROSITE" id="PS50238"/>
    </source>
</evidence>
<feature type="domain" description="Rho-GAP" evidence="3">
    <location>
        <begin position="572"/>
        <end position="779"/>
    </location>
</feature>
<protein>
    <recommendedName>
        <fullName evidence="3">Rho-GAP domain-containing protein</fullName>
    </recommendedName>
</protein>
<dbReference type="SMART" id="SM00324">
    <property type="entry name" value="RhoGAP"/>
    <property type="match status" value="1"/>
</dbReference>
<feature type="compositionally biased region" description="Pro residues" evidence="2">
    <location>
        <begin position="252"/>
        <end position="269"/>
    </location>
</feature>
<feature type="region of interest" description="Disordered" evidence="2">
    <location>
        <begin position="821"/>
        <end position="861"/>
    </location>
</feature>
<evidence type="ECO:0000313" key="4">
    <source>
        <dbReference type="EMBL" id="TCD61771.1"/>
    </source>
</evidence>
<dbReference type="Gene3D" id="1.10.555.10">
    <property type="entry name" value="Rho GTPase activation protein"/>
    <property type="match status" value="1"/>
</dbReference>
<evidence type="ECO:0000256" key="1">
    <source>
        <dbReference type="SAM" id="Coils"/>
    </source>
</evidence>
<reference evidence="4 5" key="1">
    <citation type="submission" date="2018-11" db="EMBL/GenBank/DDBJ databases">
        <title>Genome assembly of Steccherinum ochraceum LE-BIN_3174, the white-rot fungus of the Steccherinaceae family (The Residual Polyporoid clade, Polyporales, Basidiomycota).</title>
        <authorList>
            <person name="Fedorova T.V."/>
            <person name="Glazunova O.A."/>
            <person name="Landesman E.O."/>
            <person name="Moiseenko K.V."/>
            <person name="Psurtseva N.V."/>
            <person name="Savinova O.S."/>
            <person name="Shakhova N.V."/>
            <person name="Tyazhelova T.V."/>
            <person name="Vasina D.V."/>
        </authorList>
    </citation>
    <scope>NUCLEOTIDE SEQUENCE [LARGE SCALE GENOMIC DNA]</scope>
    <source>
        <strain evidence="4 5">LE-BIN_3174</strain>
    </source>
</reference>
<dbReference type="Pfam" id="PF00611">
    <property type="entry name" value="FCH"/>
    <property type="match status" value="1"/>
</dbReference>
<dbReference type="OrthoDB" id="2155291at2759"/>
<feature type="coiled-coil region" evidence="1">
    <location>
        <begin position="454"/>
        <end position="481"/>
    </location>
</feature>
<dbReference type="EMBL" id="RWJN01000431">
    <property type="protein sequence ID" value="TCD61771.1"/>
    <property type="molecule type" value="Genomic_DNA"/>
</dbReference>
<accession>A0A4R0R3I1</accession>
<feature type="compositionally biased region" description="Pro residues" evidence="2">
    <location>
        <begin position="912"/>
        <end position="929"/>
    </location>
</feature>
<proteinExistence type="predicted"/>
<feature type="compositionally biased region" description="Polar residues" evidence="2">
    <location>
        <begin position="1029"/>
        <end position="1049"/>
    </location>
</feature>
<dbReference type="GO" id="GO:0005886">
    <property type="term" value="C:plasma membrane"/>
    <property type="evidence" value="ECO:0007669"/>
    <property type="project" value="TreeGrafter"/>
</dbReference>
<evidence type="ECO:0000313" key="5">
    <source>
        <dbReference type="Proteomes" id="UP000292702"/>
    </source>
</evidence>
<dbReference type="InterPro" id="IPR000198">
    <property type="entry name" value="RhoGAP_dom"/>
</dbReference>
<dbReference type="PANTHER" id="PTHR23065:SF17">
    <property type="entry name" value="RHO-GTPASE-ACTIVATING PROTEIN RGD2"/>
    <property type="match status" value="1"/>
</dbReference>
<feature type="compositionally biased region" description="Polar residues" evidence="2">
    <location>
        <begin position="168"/>
        <end position="181"/>
    </location>
</feature>
<dbReference type="InterPro" id="IPR001060">
    <property type="entry name" value="FCH_dom"/>
</dbReference>
<feature type="region of interest" description="Disordered" evidence="2">
    <location>
        <begin position="873"/>
        <end position="1142"/>
    </location>
</feature>
<feature type="compositionally biased region" description="Basic and acidic residues" evidence="2">
    <location>
        <begin position="970"/>
        <end position="984"/>
    </location>
</feature>
<feature type="compositionally biased region" description="Low complexity" evidence="2">
    <location>
        <begin position="1009"/>
        <end position="1028"/>
    </location>
</feature>
<keyword evidence="1" id="KW-0175">Coiled coil</keyword>
<evidence type="ECO:0000256" key="2">
    <source>
        <dbReference type="SAM" id="MobiDB-lite"/>
    </source>
</evidence>
<dbReference type="InterPro" id="IPR008936">
    <property type="entry name" value="Rho_GTPase_activation_prot"/>
</dbReference>
<comment type="caution">
    <text evidence="4">The sequence shown here is derived from an EMBL/GenBank/DDBJ whole genome shotgun (WGS) entry which is preliminary data.</text>
</comment>